<protein>
    <recommendedName>
        <fullName evidence="3">EGF-like domain-containing protein</fullName>
    </recommendedName>
</protein>
<dbReference type="AlphaFoldDB" id="A0A3Q4GLY1"/>
<feature type="transmembrane region" description="Helical" evidence="2">
    <location>
        <begin position="92"/>
        <end position="111"/>
    </location>
</feature>
<feature type="disulfide bond" evidence="1">
    <location>
        <begin position="62"/>
        <end position="71"/>
    </location>
</feature>
<accession>A0A3Q4GLY1</accession>
<feature type="domain" description="EGF-like" evidence="3">
    <location>
        <begin position="38"/>
        <end position="72"/>
    </location>
</feature>
<keyword evidence="2" id="KW-1133">Transmembrane helix</keyword>
<dbReference type="GO" id="GO:0005886">
    <property type="term" value="C:plasma membrane"/>
    <property type="evidence" value="ECO:0007669"/>
    <property type="project" value="TreeGrafter"/>
</dbReference>
<dbReference type="GeneTree" id="ENSGT00940000156239"/>
<dbReference type="Ensembl" id="ENSNBRT00000010849.1">
    <property type="protein sequence ID" value="ENSNBRP00000010555.1"/>
    <property type="gene ID" value="ENSNBRG00000008224.1"/>
</dbReference>
<keyword evidence="5" id="KW-1185">Reference proteome</keyword>
<evidence type="ECO:0000256" key="1">
    <source>
        <dbReference type="PROSITE-ProRule" id="PRU00076"/>
    </source>
</evidence>
<reference evidence="4" key="1">
    <citation type="submission" date="2025-08" db="UniProtKB">
        <authorList>
            <consortium name="Ensembl"/>
        </authorList>
    </citation>
    <scope>IDENTIFICATION</scope>
</reference>
<sequence length="169" mass="18141">GGLRGGVRLWLREGVMCVKVSSSAQVCVNFECRGADVLSYDCDVHTKCHGHGVCNSNRNCHCDYGWAPPFCELSGYGGSVDSGPTWNGMDGLLVLFFVVLPLLALGVFVFLRRNELLRRLGLSLHAHTHAATTAGTACSLCCVQGHSEYNCKPLAARVALLSRSCLPQG</sequence>
<keyword evidence="1" id="KW-1015">Disulfide bond</keyword>
<dbReference type="PROSITE" id="PS01186">
    <property type="entry name" value="EGF_2"/>
    <property type="match status" value="1"/>
</dbReference>
<comment type="caution">
    <text evidence="1">Lacks conserved residue(s) required for the propagation of feature annotation.</text>
</comment>
<dbReference type="InterPro" id="IPR000742">
    <property type="entry name" value="EGF"/>
</dbReference>
<evidence type="ECO:0000313" key="5">
    <source>
        <dbReference type="Proteomes" id="UP000261580"/>
    </source>
</evidence>
<dbReference type="STRING" id="32507.ENSNBRP00000010555"/>
<keyword evidence="1" id="KW-0245">EGF-like domain</keyword>
<dbReference type="PROSITE" id="PS50026">
    <property type="entry name" value="EGF_3"/>
    <property type="match status" value="1"/>
</dbReference>
<proteinExistence type="predicted"/>
<dbReference type="PANTHER" id="PTHR11905:SF136">
    <property type="entry name" value="DISINTEGRIN AND METALLOPROTEINASE DOMAIN-CONTAINING PROTEIN 9"/>
    <property type="match status" value="1"/>
</dbReference>
<organism evidence="4 5">
    <name type="scientific">Neolamprologus brichardi</name>
    <name type="common">Fairy cichlid</name>
    <name type="synonym">Lamprologus brichardi</name>
    <dbReference type="NCBI Taxonomy" id="32507"/>
    <lineage>
        <taxon>Eukaryota</taxon>
        <taxon>Metazoa</taxon>
        <taxon>Chordata</taxon>
        <taxon>Craniata</taxon>
        <taxon>Vertebrata</taxon>
        <taxon>Euteleostomi</taxon>
        <taxon>Actinopterygii</taxon>
        <taxon>Neopterygii</taxon>
        <taxon>Teleostei</taxon>
        <taxon>Neoteleostei</taxon>
        <taxon>Acanthomorphata</taxon>
        <taxon>Ovalentaria</taxon>
        <taxon>Cichlomorphae</taxon>
        <taxon>Cichliformes</taxon>
        <taxon>Cichlidae</taxon>
        <taxon>African cichlids</taxon>
        <taxon>Pseudocrenilabrinae</taxon>
        <taxon>Lamprologini</taxon>
        <taxon>Neolamprologus</taxon>
    </lineage>
</organism>
<keyword evidence="2" id="KW-0812">Transmembrane</keyword>
<dbReference type="Proteomes" id="UP000261580">
    <property type="component" value="Unassembled WGS sequence"/>
</dbReference>
<dbReference type="Bgee" id="ENSNBRG00000008224">
    <property type="expression patterns" value="Expressed in blood and 8 other cell types or tissues"/>
</dbReference>
<evidence type="ECO:0000313" key="4">
    <source>
        <dbReference type="Ensembl" id="ENSNBRP00000010555.1"/>
    </source>
</evidence>
<evidence type="ECO:0000259" key="3">
    <source>
        <dbReference type="PROSITE" id="PS50026"/>
    </source>
</evidence>
<evidence type="ECO:0000256" key="2">
    <source>
        <dbReference type="SAM" id="Phobius"/>
    </source>
</evidence>
<reference evidence="4" key="2">
    <citation type="submission" date="2025-09" db="UniProtKB">
        <authorList>
            <consortium name="Ensembl"/>
        </authorList>
    </citation>
    <scope>IDENTIFICATION</scope>
</reference>
<keyword evidence="2" id="KW-0472">Membrane</keyword>
<dbReference type="PANTHER" id="PTHR11905">
    <property type="entry name" value="ADAM A DISINTEGRIN AND METALLOPROTEASE DOMAIN"/>
    <property type="match status" value="1"/>
</dbReference>
<name>A0A3Q4GLY1_NEOBR</name>